<keyword evidence="4 7" id="KW-1133">Transmembrane helix</keyword>
<evidence type="ECO:0000256" key="4">
    <source>
        <dbReference type="ARBA" id="ARBA00022989"/>
    </source>
</evidence>
<evidence type="ECO:0000313" key="11">
    <source>
        <dbReference type="Proteomes" id="UP000073492"/>
    </source>
</evidence>
<feature type="transmembrane region" description="Helical" evidence="7">
    <location>
        <begin position="294"/>
        <end position="314"/>
    </location>
</feature>
<feature type="region of interest" description="Disordered" evidence="6">
    <location>
        <begin position="1"/>
        <end position="31"/>
    </location>
</feature>
<dbReference type="PANTHER" id="PTHR23501">
    <property type="entry name" value="MAJOR FACILITATOR SUPERFAMILY"/>
    <property type="match status" value="1"/>
</dbReference>
<feature type="transmembrane region" description="Helical" evidence="7">
    <location>
        <begin position="133"/>
        <end position="152"/>
    </location>
</feature>
<feature type="transmembrane region" description="Helical" evidence="7">
    <location>
        <begin position="334"/>
        <end position="356"/>
    </location>
</feature>
<feature type="transmembrane region" description="Helical" evidence="7">
    <location>
        <begin position="67"/>
        <end position="86"/>
    </location>
</feature>
<dbReference type="InterPro" id="IPR016181">
    <property type="entry name" value="Acyl_CoA_acyltransferase"/>
</dbReference>
<dbReference type="Gene3D" id="3.40.630.30">
    <property type="match status" value="1"/>
</dbReference>
<feature type="transmembrane region" description="Helical" evidence="7">
    <location>
        <begin position="106"/>
        <end position="126"/>
    </location>
</feature>
<organism evidence="10 11">
    <name type="scientific">Pseudocercospora musae</name>
    <dbReference type="NCBI Taxonomy" id="113226"/>
    <lineage>
        <taxon>Eukaryota</taxon>
        <taxon>Fungi</taxon>
        <taxon>Dikarya</taxon>
        <taxon>Ascomycota</taxon>
        <taxon>Pezizomycotina</taxon>
        <taxon>Dothideomycetes</taxon>
        <taxon>Dothideomycetidae</taxon>
        <taxon>Mycosphaerellales</taxon>
        <taxon>Mycosphaerellaceae</taxon>
        <taxon>Pseudocercospora</taxon>
    </lineage>
</organism>
<comment type="subcellular location">
    <subcellularLocation>
        <location evidence="1">Membrane</location>
        <topology evidence="1">Multi-pass membrane protein</topology>
    </subcellularLocation>
</comment>
<dbReference type="InterPro" id="IPR000182">
    <property type="entry name" value="GNAT_dom"/>
</dbReference>
<protein>
    <recommendedName>
        <fullName evidence="12">N-acetyltransferase domain-containing protein</fullName>
    </recommendedName>
</protein>
<dbReference type="GO" id="GO:0022857">
    <property type="term" value="F:transmembrane transporter activity"/>
    <property type="evidence" value="ECO:0007669"/>
    <property type="project" value="InterPro"/>
</dbReference>
<dbReference type="InterPro" id="IPR036259">
    <property type="entry name" value="MFS_trans_sf"/>
</dbReference>
<reference evidence="10 11" key="1">
    <citation type="submission" date="2015-07" db="EMBL/GenBank/DDBJ databases">
        <title>Comparative genomics of the Sigatoka disease complex on banana suggests a link between parallel evolutionary changes in Pseudocercospora fijiensis and Pseudocercospora eumusae and increased virulence on the banana host.</title>
        <authorList>
            <person name="Chang T.-C."/>
            <person name="Salvucci A."/>
            <person name="Crous P.W."/>
            <person name="Stergiopoulos I."/>
        </authorList>
    </citation>
    <scope>NUCLEOTIDE SEQUENCE [LARGE SCALE GENOMIC DNA]</scope>
    <source>
        <strain evidence="10 11">CBS 116634</strain>
    </source>
</reference>
<dbReference type="PROSITE" id="PS50850">
    <property type="entry name" value="MFS"/>
    <property type="match status" value="1"/>
</dbReference>
<dbReference type="AlphaFoldDB" id="A0A139H5T0"/>
<name>A0A139H5T0_9PEZI</name>
<feature type="transmembrane region" description="Helical" evidence="7">
    <location>
        <begin position="402"/>
        <end position="420"/>
    </location>
</feature>
<evidence type="ECO:0000256" key="5">
    <source>
        <dbReference type="ARBA" id="ARBA00023136"/>
    </source>
</evidence>
<dbReference type="Pfam" id="PF06609">
    <property type="entry name" value="TRI12"/>
    <property type="match status" value="1"/>
</dbReference>
<evidence type="ECO:0008006" key="12">
    <source>
        <dbReference type="Google" id="ProtNLM"/>
    </source>
</evidence>
<accession>A0A139H5T0</accession>
<keyword evidence="5 7" id="KW-0472">Membrane</keyword>
<proteinExistence type="predicted"/>
<dbReference type="CDD" id="cd04301">
    <property type="entry name" value="NAT_SF"/>
    <property type="match status" value="1"/>
</dbReference>
<feature type="domain" description="Major facilitator superfamily (MFS) profile" evidence="8">
    <location>
        <begin position="67"/>
        <end position="529"/>
    </location>
</feature>
<feature type="transmembrane region" description="Helical" evidence="7">
    <location>
        <begin position="266"/>
        <end position="288"/>
    </location>
</feature>
<dbReference type="InterPro" id="IPR010573">
    <property type="entry name" value="MFS_Str1/Tri12-like"/>
</dbReference>
<dbReference type="EMBL" id="LFZO01000771">
    <property type="protein sequence ID" value="KXS97772.1"/>
    <property type="molecule type" value="Genomic_DNA"/>
</dbReference>
<evidence type="ECO:0000313" key="10">
    <source>
        <dbReference type="EMBL" id="KXS97772.1"/>
    </source>
</evidence>
<evidence type="ECO:0000256" key="3">
    <source>
        <dbReference type="ARBA" id="ARBA00022692"/>
    </source>
</evidence>
<dbReference type="PROSITE" id="PS51186">
    <property type="entry name" value="GNAT"/>
    <property type="match status" value="1"/>
</dbReference>
<sequence>MADHNEKGVLERVETTSETGTPTAQYRNPLEKTDTNETLLASVNIDNHQAFKGDDSDGKVAWSLKRLLVCALLAMLYTGSQLPLYFSGASLSLIAEDIHAANVIGWLPVANTLAIAAVCPFVGYLQDLFGKRYIALFGATLLVVGCILLGTAHHLGQALAGMALAGAGAGVGELTGLAGLAEIVPVKQRGYSLAVLTAFVLPFCPYVMYTELFTTRGSHRTWRWGIWISLIYNAITLVGLAVFYFPHAHVRAEGMRFQQVLKRIDYVGGFLSITGLTLFLVALQAGGYDHPWKSAYVLCTLLFGIALLCVWIVWEWKFAKHPMVPKELFLGQRVVGFAFAVAFVAGMNFFSLLNFWPLTIRSVWTPSPVAIGYRGLPLALATAVGAIFWCGLLSYFSANCNYILFTASLMLTAFGGSLASMNPHNVYQSVTLASFAGFGLGGVIVPAATVAMIACPDALITTCAALSLSVRAVGGAIGYSIYYSIFSKELTEKLPKLVGEYAVKAGLPLTSAELFVGTFLTTPTPEALAKVPGLTPQVIAAATTGAQWAYAHALHLVHLDRLRKLCNDLLFVHPEHAEVPDEQNSCGDLRKSWERYVWIARYGTRAAKPPSRQARHVQCNCQRGKLKTTFGKRLKYVNSDTAPGLANQTGNHADTAIHTGSLDLHLNFALIRNTDFMAFPTIATVAANQWKSNFSIIEATPNHVHSCSTMMPRAFHANNDYVRQCFPDTPLVGSWWAKIFLDEVASEDCRVLVAVDENDSPSTKVLGILCMRLLGADDVSAGCYSLYPFTPDHNLDMFKPAMHAMIDGWRKVFSGTGKKHWLIELFGVDHEFKGMGLGRRLLEKCFEIADQRREDVFVEANASAAGIYVKMGFESQGTVVMPGDMRYEECMLVRRTRARR</sequence>
<evidence type="ECO:0000256" key="7">
    <source>
        <dbReference type="SAM" id="Phobius"/>
    </source>
</evidence>
<feature type="transmembrane region" description="Helical" evidence="7">
    <location>
        <begin position="158"/>
        <end position="178"/>
    </location>
</feature>
<feature type="transmembrane region" description="Helical" evidence="7">
    <location>
        <begin position="190"/>
        <end position="209"/>
    </location>
</feature>
<gene>
    <name evidence="10" type="ORF">AC579_8823</name>
</gene>
<keyword evidence="3 7" id="KW-0812">Transmembrane</keyword>
<feature type="domain" description="N-acetyltransferase" evidence="9">
    <location>
        <begin position="705"/>
        <end position="893"/>
    </location>
</feature>
<dbReference type="PANTHER" id="PTHR23501:SF109">
    <property type="entry name" value="MAJOR FACILITATOR SUPERFAMILY (MFS) PROFILE DOMAIN-CONTAINING PROTEIN-RELATED"/>
    <property type="match status" value="1"/>
</dbReference>
<dbReference type="InterPro" id="IPR020846">
    <property type="entry name" value="MFS_dom"/>
</dbReference>
<evidence type="ECO:0000256" key="1">
    <source>
        <dbReference type="ARBA" id="ARBA00004141"/>
    </source>
</evidence>
<dbReference type="OrthoDB" id="4161376at2759"/>
<feature type="transmembrane region" description="Helical" evidence="7">
    <location>
        <begin position="224"/>
        <end position="245"/>
    </location>
</feature>
<comment type="caution">
    <text evidence="10">The sequence shown here is derived from an EMBL/GenBank/DDBJ whole genome shotgun (WGS) entry which is preliminary data.</text>
</comment>
<keyword evidence="11" id="KW-1185">Reference proteome</keyword>
<feature type="transmembrane region" description="Helical" evidence="7">
    <location>
        <begin position="465"/>
        <end position="485"/>
    </location>
</feature>
<dbReference type="SUPFAM" id="SSF103473">
    <property type="entry name" value="MFS general substrate transporter"/>
    <property type="match status" value="2"/>
</dbReference>
<evidence type="ECO:0000256" key="2">
    <source>
        <dbReference type="ARBA" id="ARBA00022448"/>
    </source>
</evidence>
<evidence type="ECO:0000259" key="8">
    <source>
        <dbReference type="PROSITE" id="PS50850"/>
    </source>
</evidence>
<keyword evidence="2" id="KW-0813">Transport</keyword>
<dbReference type="Pfam" id="PF00583">
    <property type="entry name" value="Acetyltransf_1"/>
    <property type="match status" value="1"/>
</dbReference>
<dbReference type="Gene3D" id="1.20.1250.20">
    <property type="entry name" value="MFS general substrate transporter like domains"/>
    <property type="match status" value="1"/>
</dbReference>
<feature type="transmembrane region" description="Helical" evidence="7">
    <location>
        <begin position="376"/>
        <end position="395"/>
    </location>
</feature>
<dbReference type="Proteomes" id="UP000073492">
    <property type="component" value="Unassembled WGS sequence"/>
</dbReference>
<feature type="compositionally biased region" description="Basic and acidic residues" evidence="6">
    <location>
        <begin position="1"/>
        <end position="15"/>
    </location>
</feature>
<dbReference type="SUPFAM" id="SSF55729">
    <property type="entry name" value="Acyl-CoA N-acyltransferases (Nat)"/>
    <property type="match status" value="1"/>
</dbReference>
<dbReference type="GO" id="GO:0016747">
    <property type="term" value="F:acyltransferase activity, transferring groups other than amino-acyl groups"/>
    <property type="evidence" value="ECO:0007669"/>
    <property type="project" value="InterPro"/>
</dbReference>
<evidence type="ECO:0000259" key="9">
    <source>
        <dbReference type="PROSITE" id="PS51186"/>
    </source>
</evidence>
<dbReference type="GO" id="GO:0005886">
    <property type="term" value="C:plasma membrane"/>
    <property type="evidence" value="ECO:0007669"/>
    <property type="project" value="TreeGrafter"/>
</dbReference>
<evidence type="ECO:0000256" key="6">
    <source>
        <dbReference type="SAM" id="MobiDB-lite"/>
    </source>
</evidence>
<feature type="transmembrane region" description="Helical" evidence="7">
    <location>
        <begin position="432"/>
        <end position="453"/>
    </location>
</feature>
<feature type="compositionally biased region" description="Polar residues" evidence="6">
    <location>
        <begin position="16"/>
        <end position="26"/>
    </location>
</feature>